<dbReference type="OrthoDB" id="251560at2"/>
<evidence type="ECO:0000313" key="1">
    <source>
        <dbReference type="EMBL" id="QDU78358.1"/>
    </source>
</evidence>
<proteinExistence type="predicted"/>
<keyword evidence="2" id="KW-1185">Reference proteome</keyword>
<protein>
    <submittedName>
        <fullName evidence="1">Tol-pal system protein YbgF</fullName>
    </submittedName>
</protein>
<dbReference type="Proteomes" id="UP000317178">
    <property type="component" value="Chromosome"/>
</dbReference>
<dbReference type="AlphaFoldDB" id="A0A518CGK6"/>
<gene>
    <name evidence="1" type="ORF">Pla110_00590</name>
</gene>
<dbReference type="Pfam" id="PF13174">
    <property type="entry name" value="TPR_6"/>
    <property type="match status" value="1"/>
</dbReference>
<reference evidence="1 2" key="1">
    <citation type="submission" date="2019-02" db="EMBL/GenBank/DDBJ databases">
        <title>Deep-cultivation of Planctomycetes and their phenomic and genomic characterization uncovers novel biology.</title>
        <authorList>
            <person name="Wiegand S."/>
            <person name="Jogler M."/>
            <person name="Boedeker C."/>
            <person name="Pinto D."/>
            <person name="Vollmers J."/>
            <person name="Rivas-Marin E."/>
            <person name="Kohn T."/>
            <person name="Peeters S.H."/>
            <person name="Heuer A."/>
            <person name="Rast P."/>
            <person name="Oberbeckmann S."/>
            <person name="Bunk B."/>
            <person name="Jeske O."/>
            <person name="Meyerdierks A."/>
            <person name="Storesund J.E."/>
            <person name="Kallscheuer N."/>
            <person name="Luecker S."/>
            <person name="Lage O.M."/>
            <person name="Pohl T."/>
            <person name="Merkel B.J."/>
            <person name="Hornburger P."/>
            <person name="Mueller R.-W."/>
            <person name="Bruemmer F."/>
            <person name="Labrenz M."/>
            <person name="Spormann A.M."/>
            <person name="Op den Camp H."/>
            <person name="Overmann J."/>
            <person name="Amann R."/>
            <person name="Jetten M.S.M."/>
            <person name="Mascher T."/>
            <person name="Medema M.H."/>
            <person name="Devos D.P."/>
            <person name="Kaster A.-K."/>
            <person name="Ovreas L."/>
            <person name="Rohde M."/>
            <person name="Galperin M.Y."/>
            <person name="Jogler C."/>
        </authorList>
    </citation>
    <scope>NUCLEOTIDE SEQUENCE [LARGE SCALE GENOMIC DNA]</scope>
    <source>
        <strain evidence="1 2">Pla110</strain>
    </source>
</reference>
<accession>A0A518CGK6</accession>
<dbReference type="RefSeq" id="WP_144992037.1">
    <property type="nucleotide sequence ID" value="NZ_CP036281.1"/>
</dbReference>
<dbReference type="InterPro" id="IPR019734">
    <property type="entry name" value="TPR_rpt"/>
</dbReference>
<dbReference type="SUPFAM" id="SSF48452">
    <property type="entry name" value="TPR-like"/>
    <property type="match status" value="1"/>
</dbReference>
<name>A0A518CGK6_9PLAN</name>
<evidence type="ECO:0000313" key="2">
    <source>
        <dbReference type="Proteomes" id="UP000317178"/>
    </source>
</evidence>
<dbReference type="PROSITE" id="PS51257">
    <property type="entry name" value="PROKAR_LIPOPROTEIN"/>
    <property type="match status" value="1"/>
</dbReference>
<dbReference type="KEGG" id="plon:Pla110_00590"/>
<dbReference type="Gene3D" id="1.25.40.10">
    <property type="entry name" value="Tetratricopeptide repeat domain"/>
    <property type="match status" value="1"/>
</dbReference>
<dbReference type="InterPro" id="IPR011990">
    <property type="entry name" value="TPR-like_helical_dom_sf"/>
</dbReference>
<organism evidence="1 2">
    <name type="scientific">Polystyrenella longa</name>
    <dbReference type="NCBI Taxonomy" id="2528007"/>
    <lineage>
        <taxon>Bacteria</taxon>
        <taxon>Pseudomonadati</taxon>
        <taxon>Planctomycetota</taxon>
        <taxon>Planctomycetia</taxon>
        <taxon>Planctomycetales</taxon>
        <taxon>Planctomycetaceae</taxon>
        <taxon>Polystyrenella</taxon>
    </lineage>
</organism>
<sequence>MKHITPVIRSLNAPRFTWAFSLIVLSCLNVSAQDRITRSGGDKPILGKIKEMTNEVITIETKRDGVVKVTPNQIEEIKWDDEPARFSAGRSLEEKGYFPRAFEAYEEALADLDAGLPMIKTDIEYHLLHLKANMAMSGATLPNNQTSDQLITEFKTFLDQHKNSYVYYPGLMILGKLAHQQGKPEALDYFVELQKTPWNDYQILGFTAQGHQQLAAGEIDTALATFEKALAIPSVGKADELARAEAILGKAATLVAQNKTVEALPMIEQLIENSPDSAPGTQARIYLTQGKLFQQLGRNEEAVVSLLHVDILYPQSAPEHAEALYHLTKLWAALGQPDRAATTIGQLNNDYPDSRWTAELNKN</sequence>
<dbReference type="EMBL" id="CP036281">
    <property type="protein sequence ID" value="QDU78358.1"/>
    <property type="molecule type" value="Genomic_DNA"/>
</dbReference>